<sequence>MKYLILARGPWDAHLATEMIDAGVHVAAEGLTGPDLAHGTLATPLVTGFYLIDCPTRSEALAWASRTPDTELRPVEDPGGHEF</sequence>
<dbReference type="InterPro" id="IPR011008">
    <property type="entry name" value="Dimeric_a/b-barrel"/>
</dbReference>
<evidence type="ECO:0000313" key="2">
    <source>
        <dbReference type="Proteomes" id="UP000623608"/>
    </source>
</evidence>
<keyword evidence="2" id="KW-1185">Reference proteome</keyword>
<dbReference type="Gene3D" id="3.30.70.1060">
    <property type="entry name" value="Dimeric alpha+beta barrel"/>
    <property type="match status" value="1"/>
</dbReference>
<accession>A0A919NLS8</accession>
<name>A0A919NLS8_9ACTN</name>
<dbReference type="Proteomes" id="UP000623608">
    <property type="component" value="Unassembled WGS sequence"/>
</dbReference>
<dbReference type="RefSeq" id="WP_203806253.1">
    <property type="nucleotide sequence ID" value="NZ_BOMY01000022.1"/>
</dbReference>
<comment type="caution">
    <text evidence="1">The sequence shown here is derived from an EMBL/GenBank/DDBJ whole genome shotgun (WGS) entry which is preliminary data.</text>
</comment>
<organism evidence="1 2">
    <name type="scientific">Paractinoplanes tereljensis</name>
    <dbReference type="NCBI Taxonomy" id="571912"/>
    <lineage>
        <taxon>Bacteria</taxon>
        <taxon>Bacillati</taxon>
        <taxon>Actinomycetota</taxon>
        <taxon>Actinomycetes</taxon>
        <taxon>Micromonosporales</taxon>
        <taxon>Micromonosporaceae</taxon>
        <taxon>Paractinoplanes</taxon>
    </lineage>
</organism>
<protein>
    <recommendedName>
        <fullName evidence="3">YCII-related domain-containing protein</fullName>
    </recommendedName>
</protein>
<dbReference type="EMBL" id="BOMY01000022">
    <property type="protein sequence ID" value="GIF20533.1"/>
    <property type="molecule type" value="Genomic_DNA"/>
</dbReference>
<reference evidence="1" key="1">
    <citation type="submission" date="2021-01" db="EMBL/GenBank/DDBJ databases">
        <title>Whole genome shotgun sequence of Actinoplanes tereljensis NBRC 105297.</title>
        <authorList>
            <person name="Komaki H."/>
            <person name="Tamura T."/>
        </authorList>
    </citation>
    <scope>NUCLEOTIDE SEQUENCE</scope>
    <source>
        <strain evidence="1">NBRC 105297</strain>
    </source>
</reference>
<gene>
    <name evidence="1" type="ORF">Ate02nite_32630</name>
</gene>
<evidence type="ECO:0000313" key="1">
    <source>
        <dbReference type="EMBL" id="GIF20533.1"/>
    </source>
</evidence>
<dbReference type="SUPFAM" id="SSF54909">
    <property type="entry name" value="Dimeric alpha+beta barrel"/>
    <property type="match status" value="1"/>
</dbReference>
<dbReference type="AlphaFoldDB" id="A0A919NLS8"/>
<proteinExistence type="predicted"/>
<evidence type="ECO:0008006" key="3">
    <source>
        <dbReference type="Google" id="ProtNLM"/>
    </source>
</evidence>